<keyword evidence="4 5" id="KW-0067">ATP-binding</keyword>
<evidence type="ECO:0000256" key="4">
    <source>
        <dbReference type="ARBA" id="ARBA00022840"/>
    </source>
</evidence>
<sequence length="402" mass="43263">MSDLEGLEHEDLPRPGERVGGRYVIARVLGSGATGVVYEAAHELTGKRVAIKWLRPDLASSESLTARFLREARAAAEIDHPNVVAVFDAGRERGTLFLAMELLTGEPLSAFLARGPHRVESVIATLMPALRGVAAAHERGIVHRDLKPDNVFLAAPRRGWPGGAKVLDFGISKLKQPVDGRELTHAGVFLGSPLYMAPEQILEPGKVDARGDVYSIGVMLYEGIAGRVPFEADTLPDLFRLVMHESPAPLRGMRPDVPVELDALIRGALSRERTSRPESVAVLARALEPFAGGVRFDPSEDELDVAPLEGGRTEIVSSIEVPQARRATDLDYSSEGTTQPAISLPEIHAAIHAGTTLSSRTSAPPGPRPWLDRVPEPLRTLPMIVALALVIFLIGLVLGLVV</sequence>
<dbReference type="PROSITE" id="PS00107">
    <property type="entry name" value="PROTEIN_KINASE_ATP"/>
    <property type="match status" value="1"/>
</dbReference>
<dbReference type="Gene3D" id="1.10.510.10">
    <property type="entry name" value="Transferase(Phosphotransferase) domain 1"/>
    <property type="match status" value="1"/>
</dbReference>
<dbReference type="PROSITE" id="PS50011">
    <property type="entry name" value="PROTEIN_KINASE_DOM"/>
    <property type="match status" value="1"/>
</dbReference>
<evidence type="ECO:0000313" key="9">
    <source>
        <dbReference type="Proteomes" id="UP000034883"/>
    </source>
</evidence>
<feature type="transmembrane region" description="Helical" evidence="6">
    <location>
        <begin position="381"/>
        <end position="401"/>
    </location>
</feature>
<dbReference type="Pfam" id="PF00069">
    <property type="entry name" value="Pkinase"/>
    <property type="match status" value="1"/>
</dbReference>
<evidence type="ECO:0000256" key="3">
    <source>
        <dbReference type="ARBA" id="ARBA00022777"/>
    </source>
</evidence>
<evidence type="ECO:0000256" key="5">
    <source>
        <dbReference type="PROSITE-ProRule" id="PRU10141"/>
    </source>
</evidence>
<dbReference type="RefSeq" id="WP_053233982.1">
    <property type="nucleotide sequence ID" value="NZ_CP011125.1"/>
</dbReference>
<evidence type="ECO:0000259" key="7">
    <source>
        <dbReference type="PROSITE" id="PS50011"/>
    </source>
</evidence>
<dbReference type="CDD" id="cd14014">
    <property type="entry name" value="STKc_PknB_like"/>
    <property type="match status" value="1"/>
</dbReference>
<evidence type="ECO:0000256" key="2">
    <source>
        <dbReference type="ARBA" id="ARBA00022741"/>
    </source>
</evidence>
<keyword evidence="8" id="KW-0723">Serine/threonine-protein kinase</keyword>
<dbReference type="InterPro" id="IPR011009">
    <property type="entry name" value="Kinase-like_dom_sf"/>
</dbReference>
<evidence type="ECO:0000256" key="1">
    <source>
        <dbReference type="ARBA" id="ARBA00022679"/>
    </source>
</evidence>
<dbReference type="KEGG" id="samy:DB32_003950"/>
<keyword evidence="1" id="KW-0808">Transferase</keyword>
<evidence type="ECO:0000313" key="8">
    <source>
        <dbReference type="EMBL" id="AKF06801.1"/>
    </source>
</evidence>
<dbReference type="PANTHER" id="PTHR43289:SF34">
    <property type="entry name" value="SERINE_THREONINE-PROTEIN KINASE YBDM-RELATED"/>
    <property type="match status" value="1"/>
</dbReference>
<dbReference type="OrthoDB" id="9779541at2"/>
<proteinExistence type="predicted"/>
<protein>
    <submittedName>
        <fullName evidence="8">Serine/threonine protein kinase</fullName>
    </submittedName>
</protein>
<accession>A0A0F6YK05</accession>
<dbReference type="GO" id="GO:0005524">
    <property type="term" value="F:ATP binding"/>
    <property type="evidence" value="ECO:0007669"/>
    <property type="project" value="UniProtKB-UniRule"/>
</dbReference>
<dbReference type="PANTHER" id="PTHR43289">
    <property type="entry name" value="MITOGEN-ACTIVATED PROTEIN KINASE KINASE KINASE 20-RELATED"/>
    <property type="match status" value="1"/>
</dbReference>
<dbReference type="EMBL" id="CP011125">
    <property type="protein sequence ID" value="AKF06801.1"/>
    <property type="molecule type" value="Genomic_DNA"/>
</dbReference>
<keyword evidence="2 5" id="KW-0547">Nucleotide-binding</keyword>
<dbReference type="GO" id="GO:0004674">
    <property type="term" value="F:protein serine/threonine kinase activity"/>
    <property type="evidence" value="ECO:0007669"/>
    <property type="project" value="UniProtKB-KW"/>
</dbReference>
<dbReference type="Proteomes" id="UP000034883">
    <property type="component" value="Chromosome"/>
</dbReference>
<dbReference type="Gene3D" id="3.30.200.20">
    <property type="entry name" value="Phosphorylase Kinase, domain 1"/>
    <property type="match status" value="1"/>
</dbReference>
<organism evidence="8 9">
    <name type="scientific">Sandaracinus amylolyticus</name>
    <dbReference type="NCBI Taxonomy" id="927083"/>
    <lineage>
        <taxon>Bacteria</taxon>
        <taxon>Pseudomonadati</taxon>
        <taxon>Myxococcota</taxon>
        <taxon>Polyangia</taxon>
        <taxon>Polyangiales</taxon>
        <taxon>Sandaracinaceae</taxon>
        <taxon>Sandaracinus</taxon>
    </lineage>
</organism>
<keyword evidence="9" id="KW-1185">Reference proteome</keyword>
<dbReference type="STRING" id="927083.DB32_003950"/>
<dbReference type="SMART" id="SM00220">
    <property type="entry name" value="S_TKc"/>
    <property type="match status" value="1"/>
</dbReference>
<dbReference type="InterPro" id="IPR000719">
    <property type="entry name" value="Prot_kinase_dom"/>
</dbReference>
<keyword evidence="6" id="KW-1133">Transmembrane helix</keyword>
<dbReference type="InterPro" id="IPR017441">
    <property type="entry name" value="Protein_kinase_ATP_BS"/>
</dbReference>
<evidence type="ECO:0000256" key="6">
    <source>
        <dbReference type="SAM" id="Phobius"/>
    </source>
</evidence>
<keyword evidence="3 8" id="KW-0418">Kinase</keyword>
<dbReference type="InterPro" id="IPR008271">
    <property type="entry name" value="Ser/Thr_kinase_AS"/>
</dbReference>
<dbReference type="SUPFAM" id="SSF56112">
    <property type="entry name" value="Protein kinase-like (PK-like)"/>
    <property type="match status" value="1"/>
</dbReference>
<feature type="binding site" evidence="5">
    <location>
        <position position="52"/>
    </location>
    <ligand>
        <name>ATP</name>
        <dbReference type="ChEBI" id="CHEBI:30616"/>
    </ligand>
</feature>
<gene>
    <name evidence="8" type="ORF">DB32_003950</name>
</gene>
<reference evidence="8 9" key="1">
    <citation type="submission" date="2015-03" db="EMBL/GenBank/DDBJ databases">
        <title>Genome assembly of Sandaracinus amylolyticus DSM 53668.</title>
        <authorList>
            <person name="Sharma G."/>
            <person name="Subramanian S."/>
        </authorList>
    </citation>
    <scope>NUCLEOTIDE SEQUENCE [LARGE SCALE GENOMIC DNA]</scope>
    <source>
        <strain evidence="8 9">DSM 53668</strain>
    </source>
</reference>
<dbReference type="PROSITE" id="PS00108">
    <property type="entry name" value="PROTEIN_KINASE_ST"/>
    <property type="match status" value="1"/>
</dbReference>
<name>A0A0F6YK05_9BACT</name>
<keyword evidence="6" id="KW-0812">Transmembrane</keyword>
<feature type="domain" description="Protein kinase" evidence="7">
    <location>
        <begin position="23"/>
        <end position="291"/>
    </location>
</feature>
<keyword evidence="6" id="KW-0472">Membrane</keyword>
<dbReference type="AlphaFoldDB" id="A0A0F6YK05"/>